<dbReference type="AlphaFoldDB" id="A0A090WKI7"/>
<dbReference type="InterPro" id="IPR038765">
    <property type="entry name" value="Papain-like_cys_pep_sf"/>
</dbReference>
<protein>
    <submittedName>
        <fullName evidence="1">Uncharacterized protein</fullName>
    </submittedName>
</protein>
<reference evidence="1 2" key="1">
    <citation type="journal article" date="2014" name="Genome Announc.">
        <title>Draft Genome Sequences of Marine Flavobacterium Algibacter lectus Strains SS8 and NR4.</title>
        <authorList>
            <person name="Takatani N."/>
            <person name="Nakanishi M."/>
            <person name="Meirelles P."/>
            <person name="Mino S."/>
            <person name="Suda W."/>
            <person name="Oshima K."/>
            <person name="Hattori M."/>
            <person name="Ohkuma M."/>
            <person name="Hosokawa M."/>
            <person name="Miyashita K."/>
            <person name="Thompson F.L."/>
            <person name="Niwa A."/>
            <person name="Sawabe T."/>
            <person name="Sawabe T."/>
        </authorList>
    </citation>
    <scope>NUCLEOTIDE SEQUENCE [LARGE SCALE GENOMIC DNA]</scope>
    <source>
        <strain evidence="2">JCM19274</strain>
    </source>
</reference>
<evidence type="ECO:0000313" key="2">
    <source>
        <dbReference type="Proteomes" id="UP000029643"/>
    </source>
</evidence>
<dbReference type="SUPFAM" id="SSF54001">
    <property type="entry name" value="Cysteine proteinases"/>
    <property type="match status" value="1"/>
</dbReference>
<dbReference type="Gene3D" id="3.10.620.30">
    <property type="match status" value="1"/>
</dbReference>
<dbReference type="EMBL" id="BBNU01000001">
    <property type="protein sequence ID" value="GAL77491.1"/>
    <property type="molecule type" value="Genomic_DNA"/>
</dbReference>
<sequence length="37" mass="4238">MLRIFTDFEFNSNATNVATPIQEVMENKKGVCQDFAQ</sequence>
<evidence type="ECO:0000313" key="1">
    <source>
        <dbReference type="EMBL" id="GAL77491.1"/>
    </source>
</evidence>
<gene>
    <name evidence="1" type="ORF">JCM19274_5204</name>
</gene>
<proteinExistence type="predicted"/>
<comment type="caution">
    <text evidence="1">The sequence shown here is derived from an EMBL/GenBank/DDBJ whole genome shotgun (WGS) entry which is preliminary data.</text>
</comment>
<accession>A0A090WKI7</accession>
<dbReference type="Proteomes" id="UP000029643">
    <property type="component" value="Unassembled WGS sequence"/>
</dbReference>
<name>A0A090WKI7_9FLAO</name>
<organism evidence="1 2">
    <name type="scientific">Algibacter lectus</name>
    <dbReference type="NCBI Taxonomy" id="221126"/>
    <lineage>
        <taxon>Bacteria</taxon>
        <taxon>Pseudomonadati</taxon>
        <taxon>Bacteroidota</taxon>
        <taxon>Flavobacteriia</taxon>
        <taxon>Flavobacteriales</taxon>
        <taxon>Flavobacteriaceae</taxon>
        <taxon>Algibacter</taxon>
    </lineage>
</organism>